<keyword evidence="4" id="KW-0961">Cell wall biogenesis/degradation</keyword>
<feature type="domain" description="Lytic transglycosylase MltA" evidence="6">
    <location>
        <begin position="134"/>
        <end position="288"/>
    </location>
</feature>
<dbReference type="GO" id="GO:0008933">
    <property type="term" value="F:peptidoglycan lytic transglycosylase activity"/>
    <property type="evidence" value="ECO:0007669"/>
    <property type="project" value="TreeGrafter"/>
</dbReference>
<evidence type="ECO:0000256" key="3">
    <source>
        <dbReference type="ARBA" id="ARBA00023239"/>
    </source>
</evidence>
<accession>A0A3B0RJ40</accession>
<dbReference type="InterPro" id="IPR010611">
    <property type="entry name" value="3D_dom"/>
</dbReference>
<evidence type="ECO:0000259" key="6">
    <source>
        <dbReference type="SMART" id="SM00925"/>
    </source>
</evidence>
<dbReference type="AlphaFoldDB" id="A0A3B0RJ40"/>
<dbReference type="InterPro" id="IPR005300">
    <property type="entry name" value="MltA_B"/>
</dbReference>
<dbReference type="SMART" id="SM00925">
    <property type="entry name" value="MltA"/>
    <property type="match status" value="1"/>
</dbReference>
<dbReference type="Pfam" id="PF06725">
    <property type="entry name" value="3D"/>
    <property type="match status" value="1"/>
</dbReference>
<dbReference type="GO" id="GO:0071555">
    <property type="term" value="P:cell wall organization"/>
    <property type="evidence" value="ECO:0007669"/>
    <property type="project" value="UniProtKB-KW"/>
</dbReference>
<protein>
    <recommendedName>
        <fullName evidence="2">peptidoglycan lytic exotransglycosylase</fullName>
        <ecNumber evidence="2">4.2.2.n1</ecNumber>
    </recommendedName>
    <alternativeName>
        <fullName evidence="5">Murein hydrolase A</fullName>
    </alternativeName>
</protein>
<sequence length="399" mass="44145">MISAKCKIRNAGVFASVASLLMITGVAMAQIDPVLEKISFSQITGWGDVDKTKSLMAFVRSCDQMKKDSRAFSKNPKFGGTYNDWRKVCALSEGLGKKPAPAKITQFFQKNFTPLRVNDPKRKEGLFTGYFEPIVKGSLSRSPEYQVPVYSRPDDLVVFSKTQEQQSGLRYGRLVKGKPTAYFTRQEIEQGLFKGKNLELVWLKSLADAFFMQVQGSGQVKLPDGSVIRLAYAGKTGLPYTAIGAVLIEDGELEKAAVSMQSIRKWISHNPSKAQSLMWKNKSFVFFRQLPETDPSLGPVGAQLVNLTPKTSLAIDRRYWSLGTPIWLDTKILLDKTNTLQTWRSLLVAQDTGSAIRGYARGDVFWGSGEKAAIIAGQMKAAGQMIVLLPNALAKKLIK</sequence>
<dbReference type="EC" id="4.2.2.n1" evidence="2"/>
<dbReference type="InterPro" id="IPR026044">
    <property type="entry name" value="MltA"/>
</dbReference>
<dbReference type="PIRSF" id="PIRSF019422">
    <property type="entry name" value="MltA"/>
    <property type="match status" value="1"/>
</dbReference>
<dbReference type="GO" id="GO:0004553">
    <property type="term" value="F:hydrolase activity, hydrolyzing O-glycosyl compounds"/>
    <property type="evidence" value="ECO:0007669"/>
    <property type="project" value="InterPro"/>
</dbReference>
<organism evidence="7">
    <name type="scientific">hydrothermal vent metagenome</name>
    <dbReference type="NCBI Taxonomy" id="652676"/>
    <lineage>
        <taxon>unclassified sequences</taxon>
        <taxon>metagenomes</taxon>
        <taxon>ecological metagenomes</taxon>
    </lineage>
</organism>
<dbReference type="GO" id="GO:0019867">
    <property type="term" value="C:outer membrane"/>
    <property type="evidence" value="ECO:0007669"/>
    <property type="project" value="InterPro"/>
</dbReference>
<evidence type="ECO:0000313" key="7">
    <source>
        <dbReference type="EMBL" id="VAV91822.1"/>
    </source>
</evidence>
<dbReference type="SUPFAM" id="SSF50685">
    <property type="entry name" value="Barwin-like endoglucanases"/>
    <property type="match status" value="1"/>
</dbReference>
<comment type="catalytic activity">
    <reaction evidence="1">
        <text>Exolytic cleavage of the (1-&gt;4)-beta-glycosidic linkage between N-acetylmuramic acid (MurNAc) and N-acetylglucosamine (GlcNAc) residues in peptidoglycan, from either the reducing or the non-reducing ends of the peptidoglycan chains, with concomitant formation of a 1,6-anhydrobond in the MurNAc residue.</text>
        <dbReference type="EC" id="4.2.2.n1"/>
    </reaction>
</comment>
<dbReference type="GO" id="GO:0009253">
    <property type="term" value="P:peptidoglycan catabolic process"/>
    <property type="evidence" value="ECO:0007669"/>
    <property type="project" value="TreeGrafter"/>
</dbReference>
<evidence type="ECO:0000256" key="4">
    <source>
        <dbReference type="ARBA" id="ARBA00023316"/>
    </source>
</evidence>
<reference evidence="7" key="1">
    <citation type="submission" date="2018-06" db="EMBL/GenBank/DDBJ databases">
        <authorList>
            <person name="Zhirakovskaya E."/>
        </authorList>
    </citation>
    <scope>NUCLEOTIDE SEQUENCE</scope>
</reference>
<dbReference type="CDD" id="cd14485">
    <property type="entry name" value="mltA_like_LT_A"/>
    <property type="match status" value="1"/>
</dbReference>
<dbReference type="Pfam" id="PF03562">
    <property type="entry name" value="MltA"/>
    <property type="match status" value="1"/>
</dbReference>
<dbReference type="EMBL" id="UOEC01000093">
    <property type="protein sequence ID" value="VAV91822.1"/>
    <property type="molecule type" value="Genomic_DNA"/>
</dbReference>
<keyword evidence="3" id="KW-0456">Lyase</keyword>
<proteinExistence type="predicted"/>
<dbReference type="GO" id="GO:0009254">
    <property type="term" value="P:peptidoglycan turnover"/>
    <property type="evidence" value="ECO:0007669"/>
    <property type="project" value="InterPro"/>
</dbReference>
<dbReference type="PANTHER" id="PTHR30124">
    <property type="entry name" value="MEMBRANE-BOUND LYTIC MUREIN TRANSGLYCOSYLASE A"/>
    <property type="match status" value="1"/>
</dbReference>
<dbReference type="Gene3D" id="2.40.240.50">
    <property type="entry name" value="Barwin-like endoglucanases"/>
    <property type="match status" value="1"/>
</dbReference>
<dbReference type="InterPro" id="IPR036908">
    <property type="entry name" value="RlpA-like_sf"/>
</dbReference>
<dbReference type="Gene3D" id="2.40.40.10">
    <property type="entry name" value="RlpA-like domain"/>
    <property type="match status" value="1"/>
</dbReference>
<dbReference type="CDD" id="cd14668">
    <property type="entry name" value="mlta_B"/>
    <property type="match status" value="1"/>
</dbReference>
<name>A0A3B0RJ40_9ZZZZ</name>
<gene>
    <name evidence="7" type="ORF">MNBD_ALPHA08-841</name>
</gene>
<evidence type="ECO:0000256" key="2">
    <source>
        <dbReference type="ARBA" id="ARBA00012587"/>
    </source>
</evidence>
<dbReference type="PANTHER" id="PTHR30124:SF0">
    <property type="entry name" value="MEMBRANE-BOUND LYTIC MUREIN TRANSGLYCOSYLASE A"/>
    <property type="match status" value="1"/>
</dbReference>
<evidence type="ECO:0000256" key="5">
    <source>
        <dbReference type="ARBA" id="ARBA00030918"/>
    </source>
</evidence>
<evidence type="ECO:0000256" key="1">
    <source>
        <dbReference type="ARBA" id="ARBA00001420"/>
    </source>
</evidence>